<dbReference type="Gene3D" id="3.40.50.1460">
    <property type="match status" value="1"/>
</dbReference>
<evidence type="ECO:0000313" key="3">
    <source>
        <dbReference type="Proteomes" id="UP000054248"/>
    </source>
</evidence>
<dbReference type="Pfam" id="PF00656">
    <property type="entry name" value="Peptidase_C14"/>
    <property type="match status" value="1"/>
</dbReference>
<dbReference type="GO" id="GO:0004197">
    <property type="term" value="F:cysteine-type endopeptidase activity"/>
    <property type="evidence" value="ECO:0007669"/>
    <property type="project" value="InterPro"/>
</dbReference>
<reference evidence="2 3" key="1">
    <citation type="submission" date="2014-04" db="EMBL/GenBank/DDBJ databases">
        <authorList>
            <consortium name="DOE Joint Genome Institute"/>
            <person name="Kuo A."/>
            <person name="Girlanda M."/>
            <person name="Perotto S."/>
            <person name="Kohler A."/>
            <person name="Nagy L.G."/>
            <person name="Floudas D."/>
            <person name="Copeland A."/>
            <person name="Barry K.W."/>
            <person name="Cichocki N."/>
            <person name="Veneault-Fourrey C."/>
            <person name="LaButti K."/>
            <person name="Lindquist E.A."/>
            <person name="Lipzen A."/>
            <person name="Lundell T."/>
            <person name="Morin E."/>
            <person name="Murat C."/>
            <person name="Sun H."/>
            <person name="Tunlid A."/>
            <person name="Henrissat B."/>
            <person name="Grigoriev I.V."/>
            <person name="Hibbett D.S."/>
            <person name="Martin F."/>
            <person name="Nordberg H.P."/>
            <person name="Cantor M.N."/>
            <person name="Hua S.X."/>
        </authorList>
    </citation>
    <scope>NUCLEOTIDE SEQUENCE [LARGE SCALE GENOMIC DNA]</scope>
    <source>
        <strain evidence="2 3">MUT 4182</strain>
    </source>
</reference>
<dbReference type="GO" id="GO:0006508">
    <property type="term" value="P:proteolysis"/>
    <property type="evidence" value="ECO:0007669"/>
    <property type="project" value="InterPro"/>
</dbReference>
<evidence type="ECO:0000259" key="1">
    <source>
        <dbReference type="Pfam" id="PF00656"/>
    </source>
</evidence>
<proteinExistence type="predicted"/>
<sequence length="323" mass="37168">MLDAITRLFKVVPKGSARPDLTNTTDYAPLTAAWIRRHWRTFNLRSGHANIFIIICLCYEGDEWPEGGSMTLEGPREDLLLFLQHVRYRHQNEDRQFLIFTDFQIDFKDHTGTSSRLPTIPATYRDIETRVQGTMRDLGREDKCLLYYSGHLELDSSPVGDGSAYMVLRKDEKIHDHTLCEWLRLSRFSTTTITAIFDACHSGGFLGLPYVHERDDTRMTRSKAPLGLQMKSQVIEISSTAKSQLSFSERFRENEEDSGTTHGVLTWNVLQFLKVNPRPNLRELVSHIYRKCDTLWADENGIESHQVPVLSSSRRISGRISLF</sequence>
<dbReference type="Proteomes" id="UP000054248">
    <property type="component" value="Unassembled WGS sequence"/>
</dbReference>
<dbReference type="HOGENOM" id="CLU_074894_0_0_1"/>
<protein>
    <recommendedName>
        <fullName evidence="1">Peptidase C14 caspase domain-containing protein</fullName>
    </recommendedName>
</protein>
<dbReference type="AlphaFoldDB" id="A0A0C3Q559"/>
<feature type="domain" description="Peptidase C14 caspase" evidence="1">
    <location>
        <begin position="123"/>
        <end position="313"/>
    </location>
</feature>
<organism evidence="2 3">
    <name type="scientific">Tulasnella calospora MUT 4182</name>
    <dbReference type="NCBI Taxonomy" id="1051891"/>
    <lineage>
        <taxon>Eukaryota</taxon>
        <taxon>Fungi</taxon>
        <taxon>Dikarya</taxon>
        <taxon>Basidiomycota</taxon>
        <taxon>Agaricomycotina</taxon>
        <taxon>Agaricomycetes</taxon>
        <taxon>Cantharellales</taxon>
        <taxon>Tulasnellaceae</taxon>
        <taxon>Tulasnella</taxon>
    </lineage>
</organism>
<accession>A0A0C3Q559</accession>
<evidence type="ECO:0000313" key="2">
    <source>
        <dbReference type="EMBL" id="KIO24230.1"/>
    </source>
</evidence>
<keyword evidence="3" id="KW-1185">Reference proteome</keyword>
<reference evidence="3" key="2">
    <citation type="submission" date="2015-01" db="EMBL/GenBank/DDBJ databases">
        <title>Evolutionary Origins and Diversification of the Mycorrhizal Mutualists.</title>
        <authorList>
            <consortium name="DOE Joint Genome Institute"/>
            <consortium name="Mycorrhizal Genomics Consortium"/>
            <person name="Kohler A."/>
            <person name="Kuo A."/>
            <person name="Nagy L.G."/>
            <person name="Floudas D."/>
            <person name="Copeland A."/>
            <person name="Barry K.W."/>
            <person name="Cichocki N."/>
            <person name="Veneault-Fourrey C."/>
            <person name="LaButti K."/>
            <person name="Lindquist E.A."/>
            <person name="Lipzen A."/>
            <person name="Lundell T."/>
            <person name="Morin E."/>
            <person name="Murat C."/>
            <person name="Riley R."/>
            <person name="Ohm R."/>
            <person name="Sun H."/>
            <person name="Tunlid A."/>
            <person name="Henrissat B."/>
            <person name="Grigoriev I.V."/>
            <person name="Hibbett D.S."/>
            <person name="Martin F."/>
        </authorList>
    </citation>
    <scope>NUCLEOTIDE SEQUENCE [LARGE SCALE GENOMIC DNA]</scope>
    <source>
        <strain evidence="3">MUT 4182</strain>
    </source>
</reference>
<dbReference type="EMBL" id="KN823065">
    <property type="protein sequence ID" value="KIO24230.1"/>
    <property type="molecule type" value="Genomic_DNA"/>
</dbReference>
<gene>
    <name evidence="2" type="ORF">M407DRAFT_102861</name>
</gene>
<name>A0A0C3Q559_9AGAM</name>
<dbReference type="InterPro" id="IPR011600">
    <property type="entry name" value="Pept_C14_caspase"/>
</dbReference>
<dbReference type="OrthoDB" id="3236776at2759"/>